<dbReference type="EMBL" id="GBRH01185058">
    <property type="protein sequence ID" value="JAE12838.1"/>
    <property type="molecule type" value="Transcribed_RNA"/>
</dbReference>
<reference evidence="1" key="2">
    <citation type="journal article" date="2015" name="Data Brief">
        <title>Shoot transcriptome of the giant reed, Arundo donax.</title>
        <authorList>
            <person name="Barrero R.A."/>
            <person name="Guerrero F.D."/>
            <person name="Moolhuijzen P."/>
            <person name="Goolsby J.A."/>
            <person name="Tidwell J."/>
            <person name="Bellgard S.E."/>
            <person name="Bellgard M.I."/>
        </authorList>
    </citation>
    <scope>NUCLEOTIDE SEQUENCE</scope>
    <source>
        <tissue evidence="1">Shoot tissue taken approximately 20 cm above the soil surface</tissue>
    </source>
</reference>
<evidence type="ECO:0000313" key="1">
    <source>
        <dbReference type="EMBL" id="JAE12838.1"/>
    </source>
</evidence>
<reference evidence="1" key="1">
    <citation type="submission" date="2014-09" db="EMBL/GenBank/DDBJ databases">
        <authorList>
            <person name="Magalhaes I.L.F."/>
            <person name="Oliveira U."/>
            <person name="Santos F.R."/>
            <person name="Vidigal T.H.D.A."/>
            <person name="Brescovit A.D."/>
            <person name="Santos A.J."/>
        </authorList>
    </citation>
    <scope>NUCLEOTIDE SEQUENCE</scope>
    <source>
        <tissue evidence="1">Shoot tissue taken approximately 20 cm above the soil surface</tissue>
    </source>
</reference>
<proteinExistence type="predicted"/>
<protein>
    <submittedName>
        <fullName evidence="1">Uncharacterized protein</fullName>
    </submittedName>
</protein>
<organism evidence="1">
    <name type="scientific">Arundo donax</name>
    <name type="common">Giant reed</name>
    <name type="synonym">Donax arundinaceus</name>
    <dbReference type="NCBI Taxonomy" id="35708"/>
    <lineage>
        <taxon>Eukaryota</taxon>
        <taxon>Viridiplantae</taxon>
        <taxon>Streptophyta</taxon>
        <taxon>Embryophyta</taxon>
        <taxon>Tracheophyta</taxon>
        <taxon>Spermatophyta</taxon>
        <taxon>Magnoliopsida</taxon>
        <taxon>Liliopsida</taxon>
        <taxon>Poales</taxon>
        <taxon>Poaceae</taxon>
        <taxon>PACMAD clade</taxon>
        <taxon>Arundinoideae</taxon>
        <taxon>Arundineae</taxon>
        <taxon>Arundo</taxon>
    </lineage>
</organism>
<sequence length="35" mass="4017">MFPISFIIYLTRLGEVIQLIDDLSQDIAYLMALLS</sequence>
<accession>A0A0A9FWV3</accession>
<name>A0A0A9FWV3_ARUDO</name>
<dbReference type="AlphaFoldDB" id="A0A0A9FWV3"/>